<dbReference type="Proteomes" id="UP000583929">
    <property type="component" value="Unassembled WGS sequence"/>
</dbReference>
<evidence type="ECO:0000256" key="1">
    <source>
        <dbReference type="SAM" id="Phobius"/>
    </source>
</evidence>
<reference evidence="2 3" key="1">
    <citation type="journal article" date="2020" name="bioRxiv">
        <title>Sequence and annotation of 42 cannabis genomes reveals extensive copy number variation in cannabinoid synthesis and pathogen resistance genes.</title>
        <authorList>
            <person name="Mckernan K.J."/>
            <person name="Helbert Y."/>
            <person name="Kane L.T."/>
            <person name="Ebling H."/>
            <person name="Zhang L."/>
            <person name="Liu B."/>
            <person name="Eaton Z."/>
            <person name="Mclaughlin S."/>
            <person name="Kingan S."/>
            <person name="Baybayan P."/>
            <person name="Concepcion G."/>
            <person name="Jordan M."/>
            <person name="Riva A."/>
            <person name="Barbazuk W."/>
            <person name="Harkins T."/>
        </authorList>
    </citation>
    <scope>NUCLEOTIDE SEQUENCE [LARGE SCALE GENOMIC DNA]</scope>
    <source>
        <strain evidence="3">cv. Jamaican Lion 4</strain>
        <tissue evidence="2">Leaf</tissue>
    </source>
</reference>
<dbReference type="Gene3D" id="2.120.10.30">
    <property type="entry name" value="TolB, C-terminal domain"/>
    <property type="match status" value="1"/>
</dbReference>
<name>A0A7J6H7J0_CANSA</name>
<dbReference type="EMBL" id="JAATIQ010000060">
    <property type="protein sequence ID" value="KAF4391224.1"/>
    <property type="molecule type" value="Genomic_DNA"/>
</dbReference>
<dbReference type="InterPro" id="IPR011042">
    <property type="entry name" value="6-blade_b-propeller_TolB-like"/>
</dbReference>
<evidence type="ECO:0000313" key="2">
    <source>
        <dbReference type="EMBL" id="KAF4391224.1"/>
    </source>
</evidence>
<dbReference type="GO" id="GO:0016787">
    <property type="term" value="F:hydrolase activity"/>
    <property type="evidence" value="ECO:0007669"/>
    <property type="project" value="TreeGrafter"/>
</dbReference>
<dbReference type="PANTHER" id="PTHR10426">
    <property type="entry name" value="STRICTOSIDINE SYNTHASE-RELATED"/>
    <property type="match status" value="1"/>
</dbReference>
<feature type="transmembrane region" description="Helical" evidence="1">
    <location>
        <begin position="18"/>
        <end position="38"/>
    </location>
</feature>
<keyword evidence="1" id="KW-1133">Transmembrane helix</keyword>
<accession>A0A7J6H7J0</accession>
<organism evidence="2 3">
    <name type="scientific">Cannabis sativa</name>
    <name type="common">Hemp</name>
    <name type="synonym">Marijuana</name>
    <dbReference type="NCBI Taxonomy" id="3483"/>
    <lineage>
        <taxon>Eukaryota</taxon>
        <taxon>Viridiplantae</taxon>
        <taxon>Streptophyta</taxon>
        <taxon>Embryophyta</taxon>
        <taxon>Tracheophyta</taxon>
        <taxon>Spermatophyta</taxon>
        <taxon>Magnoliopsida</taxon>
        <taxon>eudicotyledons</taxon>
        <taxon>Gunneridae</taxon>
        <taxon>Pentapetalae</taxon>
        <taxon>rosids</taxon>
        <taxon>fabids</taxon>
        <taxon>Rosales</taxon>
        <taxon>Cannabaceae</taxon>
        <taxon>Cannabis</taxon>
    </lineage>
</organism>
<dbReference type="GO" id="GO:0012505">
    <property type="term" value="C:endomembrane system"/>
    <property type="evidence" value="ECO:0007669"/>
    <property type="project" value="TreeGrafter"/>
</dbReference>
<dbReference type="PANTHER" id="PTHR10426:SF88">
    <property type="entry name" value="ADIPOCYTE PLASMA MEMBRANE-ASSOCIATED PROTEIN HEMOMUCIN-RELATED"/>
    <property type="match status" value="1"/>
</dbReference>
<protein>
    <recommendedName>
        <fullName evidence="4">Strictosidine synthase conserved region domain-containing protein</fullName>
    </recommendedName>
</protein>
<dbReference type="AlphaFoldDB" id="A0A7J6H7J0"/>
<evidence type="ECO:0008006" key="4">
    <source>
        <dbReference type="Google" id="ProtNLM"/>
    </source>
</evidence>
<proteinExistence type="predicted"/>
<keyword evidence="3" id="KW-1185">Reference proteome</keyword>
<sequence length="238" mass="26831">MEEETVGYEQRRRNKRKAFVVFLIAFVVFPVVLGFVVYKVRLVLINNINHNNDVIINDNIDDQWGLVDLAYENSTNGGVIIYTCTTGGWVKRVRLNDVSRVSENWVNTGGTPLGIVLDYNNDNLVFVTDSQKGLLSITKDKGEMKILTDEAEGVKFKLTAGLDVADDGIIYFTDSSSSSHDQLSINGRLLSYDPLTNQTLTTLMETTTVDDDDDDDYEYMSEDYFITMEKALTRVHSP</sequence>
<keyword evidence="1" id="KW-0812">Transmembrane</keyword>
<dbReference type="SUPFAM" id="SSF63829">
    <property type="entry name" value="Calcium-dependent phosphotriesterase"/>
    <property type="match status" value="1"/>
</dbReference>
<comment type="caution">
    <text evidence="2">The sequence shown here is derived from an EMBL/GenBank/DDBJ whole genome shotgun (WGS) entry which is preliminary data.</text>
</comment>
<gene>
    <name evidence="2" type="ORF">G4B88_016534</name>
</gene>
<evidence type="ECO:0000313" key="3">
    <source>
        <dbReference type="Proteomes" id="UP000583929"/>
    </source>
</evidence>
<keyword evidence="1" id="KW-0472">Membrane</keyword>
<feature type="non-terminal residue" evidence="2">
    <location>
        <position position="238"/>
    </location>
</feature>